<organism evidence="2 3">
    <name type="scientific">Kluyvera cryocrescens</name>
    <name type="common">Kluyvera citrophila</name>
    <dbReference type="NCBI Taxonomy" id="580"/>
    <lineage>
        <taxon>Bacteria</taxon>
        <taxon>Pseudomonadati</taxon>
        <taxon>Pseudomonadota</taxon>
        <taxon>Gammaproteobacteria</taxon>
        <taxon>Enterobacterales</taxon>
        <taxon>Enterobacteriaceae</taxon>
        <taxon>Kluyvera</taxon>
    </lineage>
</organism>
<evidence type="ECO:0000256" key="1">
    <source>
        <dbReference type="SAM" id="MobiDB-lite"/>
    </source>
</evidence>
<dbReference type="AlphaFoldDB" id="A0AAW9C718"/>
<feature type="region of interest" description="Disordered" evidence="1">
    <location>
        <begin position="133"/>
        <end position="154"/>
    </location>
</feature>
<proteinExistence type="predicted"/>
<dbReference type="Proteomes" id="UP001276300">
    <property type="component" value="Unassembled WGS sequence"/>
</dbReference>
<dbReference type="EMBL" id="JAUEQX010000009">
    <property type="protein sequence ID" value="MDW3777647.1"/>
    <property type="molecule type" value="Genomic_DNA"/>
</dbReference>
<gene>
    <name evidence="2" type="ORF">QWU01_12600</name>
</gene>
<evidence type="ECO:0000313" key="3">
    <source>
        <dbReference type="Proteomes" id="UP001276300"/>
    </source>
</evidence>
<comment type="caution">
    <text evidence="2">The sequence shown here is derived from an EMBL/GenBank/DDBJ whole genome shotgun (WGS) entry which is preliminary data.</text>
</comment>
<name>A0AAW9C718_KLUCR</name>
<sequence length="290" mass="32126">MTFDISLFPAKPTYAGKWWSVSFEPIIGSGERINAIIVARGIDGRHEIIQSIRDEVLDSIYGTKSESIKAMVSWVKSSLHTHLKSNINLEHWAPPISGFTISKNADALDDSLSGILRQAVRLTASLGTLTLEADRSEDDDRSSQKQSEQWSTRISDEARKLNPKLSDYFGTRVQLSSAQLHTRFGFYNDIYASNFGLMVPSRLSASINSIKAKVYDLESLSRSSMVLKPNTLDVIVGIPSFDDPTIPPKTVASMRGYVDELTELALKEDINFIPVNSAFEAAQRIIKIAA</sequence>
<reference evidence="2" key="1">
    <citation type="journal article" date="2023" name="J Glob Antimicrob Resist">
        <title>Emergence of NDM-1 and KPC-3 carbapenemases in Kluyvera cryocrescens: Investigating genetic heterogeneity and acquisition routes of blaNDM-1 in Enterobacterales species in Portugal.</title>
        <authorList>
            <person name="Loiodice M."/>
            <person name="Ribeiro M."/>
            <person name="Peixe L."/>
            <person name="Novais A."/>
        </authorList>
    </citation>
    <scope>NUCLEOTIDE SEQUENCE</scope>
    <source>
        <strain evidence="2">K629</strain>
    </source>
</reference>
<dbReference type="RefSeq" id="WP_318242599.1">
    <property type="nucleotide sequence ID" value="NZ_JAUEQX010000009.1"/>
</dbReference>
<accession>A0AAW9C718</accession>
<evidence type="ECO:0000313" key="2">
    <source>
        <dbReference type="EMBL" id="MDW3777647.1"/>
    </source>
</evidence>
<protein>
    <submittedName>
        <fullName evidence="2">Uncharacterized protein</fullName>
    </submittedName>
</protein>